<dbReference type="InterPro" id="IPR023888">
    <property type="entry name" value="SdpC-like"/>
</dbReference>
<dbReference type="EMBL" id="FOAP01000005">
    <property type="protein sequence ID" value="SEL32186.1"/>
    <property type="molecule type" value="Genomic_DNA"/>
</dbReference>
<dbReference type="Pfam" id="PF26137">
    <property type="entry name" value="Toxin_SdpC"/>
    <property type="match status" value="1"/>
</dbReference>
<name>A0A1H7P981_STIAU</name>
<gene>
    <name evidence="2" type="ORF">SAMN05444354_105212</name>
</gene>
<evidence type="ECO:0000313" key="3">
    <source>
        <dbReference type="Proteomes" id="UP000182719"/>
    </source>
</evidence>
<dbReference type="OrthoDB" id="5525928at2"/>
<keyword evidence="3" id="KW-1185">Reference proteome</keyword>
<organism evidence="2 3">
    <name type="scientific">Stigmatella aurantiaca</name>
    <dbReference type="NCBI Taxonomy" id="41"/>
    <lineage>
        <taxon>Bacteria</taxon>
        <taxon>Pseudomonadati</taxon>
        <taxon>Myxococcota</taxon>
        <taxon>Myxococcia</taxon>
        <taxon>Myxococcales</taxon>
        <taxon>Cystobacterineae</taxon>
        <taxon>Archangiaceae</taxon>
        <taxon>Stigmatella</taxon>
    </lineage>
</organism>
<accession>A0A1H7P981</accession>
<evidence type="ECO:0000313" key="2">
    <source>
        <dbReference type="EMBL" id="SEL32186.1"/>
    </source>
</evidence>
<reference evidence="3" key="1">
    <citation type="submission" date="2016-10" db="EMBL/GenBank/DDBJ databases">
        <authorList>
            <person name="Varghese N."/>
            <person name="Submissions S."/>
        </authorList>
    </citation>
    <scope>NUCLEOTIDE SEQUENCE [LARGE SCALE GENOMIC DNA]</scope>
    <source>
        <strain evidence="3">DSM 17044</strain>
    </source>
</reference>
<dbReference type="PROSITE" id="PS51257">
    <property type="entry name" value="PROKAR_LIPOPROTEIN"/>
    <property type="match status" value="1"/>
</dbReference>
<dbReference type="NCBIfam" id="TIGR04032">
    <property type="entry name" value="toxin_SdpC"/>
    <property type="match status" value="1"/>
</dbReference>
<dbReference type="Proteomes" id="UP000182719">
    <property type="component" value="Unassembled WGS sequence"/>
</dbReference>
<keyword evidence="1" id="KW-0732">Signal</keyword>
<dbReference type="RefSeq" id="WP_075006535.1">
    <property type="nucleotide sequence ID" value="NZ_FOAP01000005.1"/>
</dbReference>
<sequence>MKRSAPRKFIAASMAALTFTTFGVGCGGPMDSGGDGPSSVVRRQALTGSELYKGMVFGVGPGAAQFAEIWERADVKALLAKPGIMEQRELAATQLIAKISEQDPTFFDRFSRELRSGEHLRIDRLLTETKEKTHAAASALRKEAGLPEDVSALALEQVEAGTWLYVETAVAVVIVALATILITQIDVTPVTEGPQASALRRDTWVDLLANKAFDAQ</sequence>
<proteinExistence type="predicted"/>
<feature type="chain" id="PRO_5010165708" evidence="1">
    <location>
        <begin position="24"/>
        <end position="216"/>
    </location>
</feature>
<feature type="signal peptide" evidence="1">
    <location>
        <begin position="1"/>
        <end position="23"/>
    </location>
</feature>
<evidence type="ECO:0000256" key="1">
    <source>
        <dbReference type="SAM" id="SignalP"/>
    </source>
</evidence>
<protein>
    <submittedName>
        <fullName evidence="2">Antimicrobial peptide, SdpC family</fullName>
    </submittedName>
</protein>
<dbReference type="AlphaFoldDB" id="A0A1H7P981"/>